<evidence type="ECO:0000313" key="7">
    <source>
        <dbReference type="EMBL" id="CAF1444042.1"/>
    </source>
</evidence>
<dbReference type="CDD" id="cd00109">
    <property type="entry name" value="Kunitz-type"/>
    <property type="match status" value="2"/>
</dbReference>
<feature type="domain" description="BPTI/Kunitz inhibitor" evidence="6">
    <location>
        <begin position="284"/>
        <end position="332"/>
    </location>
</feature>
<feature type="domain" description="BPTI/Kunitz inhibitor" evidence="6">
    <location>
        <begin position="148"/>
        <end position="198"/>
    </location>
</feature>
<dbReference type="InterPro" id="IPR000884">
    <property type="entry name" value="TSP1_rpt"/>
</dbReference>
<name>A0A815P4I4_9BILA</name>
<dbReference type="GO" id="GO:0005615">
    <property type="term" value="C:extracellular space"/>
    <property type="evidence" value="ECO:0007669"/>
    <property type="project" value="TreeGrafter"/>
</dbReference>
<keyword evidence="2" id="KW-0964">Secreted</keyword>
<dbReference type="InterPro" id="IPR002223">
    <property type="entry name" value="Kunitz_BPTI"/>
</dbReference>
<dbReference type="Proteomes" id="UP000663864">
    <property type="component" value="Unassembled WGS sequence"/>
</dbReference>
<dbReference type="SUPFAM" id="SSF82895">
    <property type="entry name" value="TSP-1 type 1 repeat"/>
    <property type="match status" value="2"/>
</dbReference>
<dbReference type="InterPro" id="IPR036880">
    <property type="entry name" value="Kunitz_BPTI_sf"/>
</dbReference>
<protein>
    <recommendedName>
        <fullName evidence="6">BPTI/Kunitz inhibitor domain-containing protein</fullName>
    </recommendedName>
</protein>
<keyword evidence="3" id="KW-0646">Protease inhibitor</keyword>
<dbReference type="GO" id="GO:0004867">
    <property type="term" value="F:serine-type endopeptidase inhibitor activity"/>
    <property type="evidence" value="ECO:0007669"/>
    <property type="project" value="UniProtKB-KW"/>
</dbReference>
<proteinExistence type="predicted"/>
<gene>
    <name evidence="7" type="ORF">ZHD862_LOCUS34958</name>
</gene>
<evidence type="ECO:0000256" key="3">
    <source>
        <dbReference type="ARBA" id="ARBA00022690"/>
    </source>
</evidence>
<organism evidence="7 8">
    <name type="scientific">Rotaria sordida</name>
    <dbReference type="NCBI Taxonomy" id="392033"/>
    <lineage>
        <taxon>Eukaryota</taxon>
        <taxon>Metazoa</taxon>
        <taxon>Spiralia</taxon>
        <taxon>Gnathifera</taxon>
        <taxon>Rotifera</taxon>
        <taxon>Eurotatoria</taxon>
        <taxon>Bdelloidea</taxon>
        <taxon>Philodinida</taxon>
        <taxon>Philodinidae</taxon>
        <taxon>Rotaria</taxon>
    </lineage>
</organism>
<dbReference type="PANTHER" id="PTHR10083">
    <property type="entry name" value="KUNITZ-TYPE PROTEASE INHIBITOR-RELATED"/>
    <property type="match status" value="1"/>
</dbReference>
<dbReference type="SUPFAM" id="SSF57362">
    <property type="entry name" value="BPTI-like"/>
    <property type="match status" value="2"/>
</dbReference>
<evidence type="ECO:0000313" key="8">
    <source>
        <dbReference type="Proteomes" id="UP000663864"/>
    </source>
</evidence>
<accession>A0A815P4I4</accession>
<dbReference type="SMART" id="SM00209">
    <property type="entry name" value="TSP1"/>
    <property type="match status" value="2"/>
</dbReference>
<dbReference type="EMBL" id="CAJNOT010004752">
    <property type="protein sequence ID" value="CAF1444042.1"/>
    <property type="molecule type" value="Genomic_DNA"/>
</dbReference>
<dbReference type="Gene3D" id="2.20.100.10">
    <property type="entry name" value="Thrombospondin type-1 (TSP1) repeat"/>
    <property type="match status" value="2"/>
</dbReference>
<evidence type="ECO:0000256" key="1">
    <source>
        <dbReference type="ARBA" id="ARBA00004613"/>
    </source>
</evidence>
<sequence length="346" mass="40193">MPVAHVILQRTLVRGNQCSNNQYDTENLHRVQNNDQDSSLDIDLSQAKYRNERLKQKYDNSGKLIYAYETLLSEWRMTECSPWSSCSVSYGHRIKTHRRTYLMPDKAFRSHCIQRTYDMTSCYLASCLSSMTDDNSKSSNNAIKKPICMQPIKIGTCTQFERRFYFNLNMNKCLEFDYSSCGANDNHFVTRDTCEDICDILLRGRTEDGKNTCCMTLPWSEWSACSSVCGRGTQVRLRAYKIKFLVMGFCSEPLEEFRDCEVPCDSAQMYRLSDTRKTMIKNKFMQPLEPGPCTKFIDRFYFNVTTHKCSKFQYGGCNENIFITQDECEAICDELIQDHNSSIGFF</sequence>
<dbReference type="PROSITE" id="PS50279">
    <property type="entry name" value="BPTI_KUNITZ_2"/>
    <property type="match status" value="2"/>
</dbReference>
<dbReference type="Pfam" id="PF00014">
    <property type="entry name" value="Kunitz_BPTI"/>
    <property type="match status" value="2"/>
</dbReference>
<dbReference type="InterPro" id="IPR050098">
    <property type="entry name" value="TFPI/VKTCI-like"/>
</dbReference>
<evidence type="ECO:0000256" key="4">
    <source>
        <dbReference type="ARBA" id="ARBA00022900"/>
    </source>
</evidence>
<comment type="subcellular location">
    <subcellularLocation>
        <location evidence="1">Secreted</location>
    </subcellularLocation>
</comment>
<dbReference type="InterPro" id="IPR036383">
    <property type="entry name" value="TSP1_rpt_sf"/>
</dbReference>
<dbReference type="PANTHER" id="PTHR10083:SF376">
    <property type="entry name" value="SERINE PEPTIDASE INHIBITOR, KUNITZ TYPE, 3"/>
    <property type="match status" value="1"/>
</dbReference>
<dbReference type="PROSITE" id="PS50092">
    <property type="entry name" value="TSP1"/>
    <property type="match status" value="1"/>
</dbReference>
<dbReference type="SMART" id="SM00131">
    <property type="entry name" value="KU"/>
    <property type="match status" value="2"/>
</dbReference>
<dbReference type="Pfam" id="PF00090">
    <property type="entry name" value="TSP_1"/>
    <property type="match status" value="2"/>
</dbReference>
<keyword evidence="5" id="KW-1015">Disulfide bond</keyword>
<evidence type="ECO:0000256" key="2">
    <source>
        <dbReference type="ARBA" id="ARBA00022525"/>
    </source>
</evidence>
<keyword evidence="4" id="KW-0722">Serine protease inhibitor</keyword>
<evidence type="ECO:0000256" key="5">
    <source>
        <dbReference type="ARBA" id="ARBA00023157"/>
    </source>
</evidence>
<reference evidence="7" key="1">
    <citation type="submission" date="2021-02" db="EMBL/GenBank/DDBJ databases">
        <authorList>
            <person name="Nowell W R."/>
        </authorList>
    </citation>
    <scope>NUCLEOTIDE SEQUENCE</scope>
</reference>
<comment type="caution">
    <text evidence="7">The sequence shown here is derived from an EMBL/GenBank/DDBJ whole genome shotgun (WGS) entry which is preliminary data.</text>
</comment>
<evidence type="ECO:0000259" key="6">
    <source>
        <dbReference type="PROSITE" id="PS50279"/>
    </source>
</evidence>
<dbReference type="AlphaFoldDB" id="A0A815P4I4"/>
<dbReference type="Gene3D" id="4.10.410.10">
    <property type="entry name" value="Pancreatic trypsin inhibitor Kunitz domain"/>
    <property type="match status" value="2"/>
</dbReference>